<feature type="domain" description="Reverse transcriptase zinc-binding" evidence="1">
    <location>
        <begin position="23"/>
        <end position="87"/>
    </location>
</feature>
<evidence type="ECO:0000259" key="1">
    <source>
        <dbReference type="Pfam" id="PF13966"/>
    </source>
</evidence>
<dbReference type="Pfam" id="PF13966">
    <property type="entry name" value="zf-RVT"/>
    <property type="match status" value="1"/>
</dbReference>
<organism evidence="2 3">
    <name type="scientific">Centaurea solstitialis</name>
    <name type="common">yellow star-thistle</name>
    <dbReference type="NCBI Taxonomy" id="347529"/>
    <lineage>
        <taxon>Eukaryota</taxon>
        <taxon>Viridiplantae</taxon>
        <taxon>Streptophyta</taxon>
        <taxon>Embryophyta</taxon>
        <taxon>Tracheophyta</taxon>
        <taxon>Spermatophyta</taxon>
        <taxon>Magnoliopsida</taxon>
        <taxon>eudicotyledons</taxon>
        <taxon>Gunneridae</taxon>
        <taxon>Pentapetalae</taxon>
        <taxon>asterids</taxon>
        <taxon>campanulids</taxon>
        <taxon>Asterales</taxon>
        <taxon>Asteraceae</taxon>
        <taxon>Carduoideae</taxon>
        <taxon>Cardueae</taxon>
        <taxon>Centaureinae</taxon>
        <taxon>Centaurea</taxon>
    </lineage>
</organism>
<dbReference type="InterPro" id="IPR026960">
    <property type="entry name" value="RVT-Znf"/>
</dbReference>
<name>A0AA38THL4_9ASTR</name>
<protein>
    <recommendedName>
        <fullName evidence="1">Reverse transcriptase zinc-binding domain-containing protein</fullName>
    </recommendedName>
</protein>
<proteinExistence type="predicted"/>
<sequence length="234" mass="26250">MFRMSSSFFDAMFSRERFLFTGGNSTRWNSYVPIKLNILFWMISLDCIPTKEDFGSRELFLILCFVHRVPETAEHVFAGCKGIDGIWPLIAKWWTFWLLILAWWICSLSGRRNILFSTATWKYFDVVIITNFWEIWNFRNAQIFGTVKPRKTCIFDDIIEGSGWGGSVGAVTTIGDGAVAEAGDGGEDGSWRGKLSWEGMACGDGVHKSQGWVAMVEDVDCIVGGMEFGGGTGE</sequence>
<evidence type="ECO:0000313" key="2">
    <source>
        <dbReference type="EMBL" id="KAJ9557133.1"/>
    </source>
</evidence>
<keyword evidence="3" id="KW-1185">Reference proteome</keyword>
<dbReference type="EMBL" id="JARYMX010000003">
    <property type="protein sequence ID" value="KAJ9557133.1"/>
    <property type="molecule type" value="Genomic_DNA"/>
</dbReference>
<comment type="caution">
    <text evidence="2">The sequence shown here is derived from an EMBL/GenBank/DDBJ whole genome shotgun (WGS) entry which is preliminary data.</text>
</comment>
<dbReference type="Proteomes" id="UP001172457">
    <property type="component" value="Chromosome 3"/>
</dbReference>
<evidence type="ECO:0000313" key="3">
    <source>
        <dbReference type="Proteomes" id="UP001172457"/>
    </source>
</evidence>
<gene>
    <name evidence="2" type="ORF">OSB04_011747</name>
</gene>
<dbReference type="AlphaFoldDB" id="A0AA38THL4"/>
<accession>A0AA38THL4</accession>
<reference evidence="2" key="1">
    <citation type="submission" date="2023-03" db="EMBL/GenBank/DDBJ databases">
        <title>Chromosome-scale reference genome and RAD-based genetic map of yellow starthistle (Centaurea solstitialis) reveal putative structural variation and QTLs associated with invader traits.</title>
        <authorList>
            <person name="Reatini B."/>
            <person name="Cang F.A."/>
            <person name="Jiang Q."/>
            <person name="Mckibben M.T.W."/>
            <person name="Barker M.S."/>
            <person name="Rieseberg L.H."/>
            <person name="Dlugosch K.M."/>
        </authorList>
    </citation>
    <scope>NUCLEOTIDE SEQUENCE</scope>
    <source>
        <strain evidence="2">CAN-66</strain>
        <tissue evidence="2">Leaf</tissue>
    </source>
</reference>